<comment type="caution">
    <text evidence="2">The sequence shown here is derived from an EMBL/GenBank/DDBJ whole genome shotgun (WGS) entry which is preliminary data.</text>
</comment>
<feature type="region of interest" description="Disordered" evidence="1">
    <location>
        <begin position="1"/>
        <end position="201"/>
    </location>
</feature>
<feature type="compositionally biased region" description="Pro residues" evidence="1">
    <location>
        <begin position="94"/>
        <end position="111"/>
    </location>
</feature>
<dbReference type="PANTHER" id="PTHR34706:SF2">
    <property type="entry name" value="RFEF"/>
    <property type="match status" value="1"/>
</dbReference>
<feature type="compositionally biased region" description="Pro residues" evidence="1">
    <location>
        <begin position="50"/>
        <end position="87"/>
    </location>
</feature>
<dbReference type="InterPro" id="IPR036465">
    <property type="entry name" value="vWFA_dom_sf"/>
</dbReference>
<gene>
    <name evidence="2" type="ORF">AAP_03070</name>
</gene>
<dbReference type="SUPFAM" id="SSF53300">
    <property type="entry name" value="vWA-like"/>
    <property type="match status" value="1"/>
</dbReference>
<dbReference type="VEuPathDB" id="FungiDB:AAP_03070"/>
<proteinExistence type="predicted"/>
<feature type="compositionally biased region" description="Gly residues" evidence="1">
    <location>
        <begin position="504"/>
        <end position="517"/>
    </location>
</feature>
<name>A0A167YWN3_9EURO</name>
<reference evidence="2 3" key="1">
    <citation type="journal article" date="2016" name="Genome Biol. Evol.">
        <title>Divergent and convergent evolution of fungal pathogenicity.</title>
        <authorList>
            <person name="Shang Y."/>
            <person name="Xiao G."/>
            <person name="Zheng P."/>
            <person name="Cen K."/>
            <person name="Zhan S."/>
            <person name="Wang C."/>
        </authorList>
    </citation>
    <scope>NUCLEOTIDE SEQUENCE [LARGE SCALE GENOMIC DNA]</scope>
    <source>
        <strain evidence="2 3">ARSEF 7405</strain>
    </source>
</reference>
<dbReference type="Gene3D" id="3.40.50.410">
    <property type="entry name" value="von Willebrand factor, type A domain"/>
    <property type="match status" value="1"/>
</dbReference>
<organism evidence="2 3">
    <name type="scientific">Ascosphaera apis ARSEF 7405</name>
    <dbReference type="NCBI Taxonomy" id="392613"/>
    <lineage>
        <taxon>Eukaryota</taxon>
        <taxon>Fungi</taxon>
        <taxon>Dikarya</taxon>
        <taxon>Ascomycota</taxon>
        <taxon>Pezizomycotina</taxon>
        <taxon>Eurotiomycetes</taxon>
        <taxon>Eurotiomycetidae</taxon>
        <taxon>Onygenales</taxon>
        <taxon>Ascosphaeraceae</taxon>
        <taxon>Ascosphaera</taxon>
    </lineage>
</organism>
<feature type="compositionally biased region" description="Pro residues" evidence="1">
    <location>
        <begin position="488"/>
        <end position="503"/>
    </location>
</feature>
<feature type="compositionally biased region" description="Low complexity" evidence="1">
    <location>
        <begin position="152"/>
        <end position="164"/>
    </location>
</feature>
<evidence type="ECO:0000313" key="3">
    <source>
        <dbReference type="Proteomes" id="UP000242877"/>
    </source>
</evidence>
<feature type="compositionally biased region" description="Pro residues" evidence="1">
    <location>
        <begin position="13"/>
        <end position="29"/>
    </location>
</feature>
<feature type="compositionally biased region" description="Pro residues" evidence="1">
    <location>
        <begin position="518"/>
        <end position="537"/>
    </location>
</feature>
<evidence type="ECO:0000256" key="1">
    <source>
        <dbReference type="SAM" id="MobiDB-lite"/>
    </source>
</evidence>
<dbReference type="EMBL" id="AZGZ01000012">
    <property type="protein sequence ID" value="KZZ91851.1"/>
    <property type="molecule type" value="Genomic_DNA"/>
</dbReference>
<sequence length="559" mass="58418">MGLASKTAAAQWPRPPPPSGSPYQQPPYGYPQSSSPMPPQQPPYYGGGPPSGPSPGPPGGGPPGGAPPPFPNGPSPGPGMSPYPSGPPSQSWQPRPPYQPSGSAPPGPPPGQYGGYPPQQWNQSPQPPRGPYGQYGYGQQQQQQPPYPPYSAPYAPSPSQQRGQPPIPPKPYPQGGPGGPPQGPPPGGAPFGQQGPPGPAELQAYRSLIIGAIQENGLQKIYPPGHPAIEGIVNAAPPKIRQLCEEWRIPKEIAQDIVKLALYDIIIFIDDSGSMSFEEGGERLQDLQLVLGRVAFAASLFDDDGIQVRFMNSDERADGLRSEAQAEQLVSSHRFRGLTPLGTNLRSKVIEPLILPKLRSGNLRKPTLIVTITDGEPTGENRSTVGDVILSTVREAERSPYGKGAVAFQIAQVGNDLRARKFLSELDEDPRFGRSVDCISNYENEADEMLKLNPPVDLTPDLWLVKLMLGAIDASYDEKDEQSSGGPPGGPPPGGPPGGPPPGMGGGQGPYGYGGGPPGGPPPHGGPGGPPPGPPPGQRSMGGGGYGYGYPNYGPPPGY</sequence>
<dbReference type="PANTHER" id="PTHR34706">
    <property type="entry name" value="SLR1338 PROTEIN"/>
    <property type="match status" value="1"/>
</dbReference>
<accession>A0A167YWN3</accession>
<protein>
    <submittedName>
        <fullName evidence="2">Transcription factor RfeF</fullName>
    </submittedName>
</protein>
<feature type="compositionally biased region" description="Low complexity" evidence="1">
    <location>
        <begin position="115"/>
        <end position="124"/>
    </location>
</feature>
<dbReference type="OrthoDB" id="2142040at2759"/>
<feature type="compositionally biased region" description="Low complexity" evidence="1">
    <location>
        <begin position="131"/>
        <end position="144"/>
    </location>
</feature>
<dbReference type="Proteomes" id="UP000242877">
    <property type="component" value="Unassembled WGS sequence"/>
</dbReference>
<feature type="compositionally biased region" description="Pro residues" evidence="1">
    <location>
        <begin position="165"/>
        <end position="188"/>
    </location>
</feature>
<keyword evidence="3" id="KW-1185">Reference proteome</keyword>
<evidence type="ECO:0000313" key="2">
    <source>
        <dbReference type="EMBL" id="KZZ91851.1"/>
    </source>
</evidence>
<dbReference type="AlphaFoldDB" id="A0A167YWN3"/>
<feature type="region of interest" description="Disordered" evidence="1">
    <location>
        <begin position="477"/>
        <end position="559"/>
    </location>
</feature>